<accession>A0AAD7TAJ0</accession>
<evidence type="ECO:0000313" key="1">
    <source>
        <dbReference type="EMBL" id="KAJ8417394.1"/>
    </source>
</evidence>
<reference evidence="1" key="1">
    <citation type="journal article" date="2023" name="Science">
        <title>Genome structures resolve the early diversification of teleost fishes.</title>
        <authorList>
            <person name="Parey E."/>
            <person name="Louis A."/>
            <person name="Montfort J."/>
            <person name="Bouchez O."/>
            <person name="Roques C."/>
            <person name="Iampietro C."/>
            <person name="Lluch J."/>
            <person name="Castinel A."/>
            <person name="Donnadieu C."/>
            <person name="Desvignes T."/>
            <person name="Floi Bucao C."/>
            <person name="Jouanno E."/>
            <person name="Wen M."/>
            <person name="Mejri S."/>
            <person name="Dirks R."/>
            <person name="Jansen H."/>
            <person name="Henkel C."/>
            <person name="Chen W.J."/>
            <person name="Zahm M."/>
            <person name="Cabau C."/>
            <person name="Klopp C."/>
            <person name="Thompson A.W."/>
            <person name="Robinson-Rechavi M."/>
            <person name="Braasch I."/>
            <person name="Lecointre G."/>
            <person name="Bobe J."/>
            <person name="Postlethwait J.H."/>
            <person name="Berthelot C."/>
            <person name="Roest Crollius H."/>
            <person name="Guiguen Y."/>
        </authorList>
    </citation>
    <scope>NUCLEOTIDE SEQUENCE</scope>
    <source>
        <strain evidence="1">NC1722</strain>
    </source>
</reference>
<proteinExistence type="predicted"/>
<evidence type="ECO:0000313" key="2">
    <source>
        <dbReference type="Proteomes" id="UP001221898"/>
    </source>
</evidence>
<keyword evidence="2" id="KW-1185">Reference proteome</keyword>
<sequence>MRLAHASRHSAITCTPPAKNMQRWCLPAPMLSQQRDRIAAAVGQAQKRRVTKKAVRGTKKGQYVPQN</sequence>
<dbReference type="AlphaFoldDB" id="A0AAD7TAJ0"/>
<dbReference type="EMBL" id="JAINUG010000004">
    <property type="protein sequence ID" value="KAJ8417394.1"/>
    <property type="molecule type" value="Genomic_DNA"/>
</dbReference>
<protein>
    <submittedName>
        <fullName evidence="1">Uncharacterized protein</fullName>
    </submittedName>
</protein>
<comment type="caution">
    <text evidence="1">The sequence shown here is derived from an EMBL/GenBank/DDBJ whole genome shotgun (WGS) entry which is preliminary data.</text>
</comment>
<gene>
    <name evidence="1" type="ORF">AAFF_G00286210</name>
</gene>
<name>A0AAD7TAJ0_9TELE</name>
<organism evidence="1 2">
    <name type="scientific">Aldrovandia affinis</name>
    <dbReference type="NCBI Taxonomy" id="143900"/>
    <lineage>
        <taxon>Eukaryota</taxon>
        <taxon>Metazoa</taxon>
        <taxon>Chordata</taxon>
        <taxon>Craniata</taxon>
        <taxon>Vertebrata</taxon>
        <taxon>Euteleostomi</taxon>
        <taxon>Actinopterygii</taxon>
        <taxon>Neopterygii</taxon>
        <taxon>Teleostei</taxon>
        <taxon>Notacanthiformes</taxon>
        <taxon>Halosauridae</taxon>
        <taxon>Aldrovandia</taxon>
    </lineage>
</organism>
<dbReference type="Proteomes" id="UP001221898">
    <property type="component" value="Unassembled WGS sequence"/>
</dbReference>